<dbReference type="EMBL" id="CP119914">
    <property type="protein sequence ID" value="WFD20923.1"/>
    <property type="molecule type" value="Genomic_DNA"/>
</dbReference>
<evidence type="ECO:0000256" key="2">
    <source>
        <dbReference type="ARBA" id="ARBA00022803"/>
    </source>
</evidence>
<dbReference type="InterPro" id="IPR011990">
    <property type="entry name" value="TPR-like_helical_dom_sf"/>
</dbReference>
<dbReference type="SMART" id="SM00028">
    <property type="entry name" value="TPR"/>
    <property type="match status" value="2"/>
</dbReference>
<dbReference type="AlphaFoldDB" id="A0AAF0E877"/>
<evidence type="ECO:0008006" key="6">
    <source>
        <dbReference type="Google" id="ProtNLM"/>
    </source>
</evidence>
<protein>
    <recommendedName>
        <fullName evidence="6">Translocation protein sec72</fullName>
    </recommendedName>
</protein>
<dbReference type="Gene3D" id="1.25.40.10">
    <property type="entry name" value="Tetratricopeptide repeat domain"/>
    <property type="match status" value="1"/>
</dbReference>
<reference evidence="4" key="1">
    <citation type="submission" date="2023-03" db="EMBL/GenBank/DDBJ databases">
        <title>Mating type loci evolution in Malassezia.</title>
        <authorList>
            <person name="Coelho M.A."/>
        </authorList>
    </citation>
    <scope>NUCLEOTIDE SEQUENCE</scope>
    <source>
        <strain evidence="4">CBS 10434</strain>
    </source>
</reference>
<evidence type="ECO:0000313" key="4">
    <source>
        <dbReference type="EMBL" id="WFD20923.1"/>
    </source>
</evidence>
<dbReference type="InterPro" id="IPR019734">
    <property type="entry name" value="TPR_rpt"/>
</dbReference>
<keyword evidence="1" id="KW-0677">Repeat</keyword>
<name>A0AAF0E877_9BASI</name>
<dbReference type="PANTHER" id="PTHR22904">
    <property type="entry name" value="TPR REPEAT CONTAINING PROTEIN"/>
    <property type="match status" value="1"/>
</dbReference>
<keyword evidence="2" id="KW-0802">TPR repeat</keyword>
<dbReference type="Proteomes" id="UP001220961">
    <property type="component" value="Chromosome 7"/>
</dbReference>
<gene>
    <name evidence="4" type="ORF">MCAP1_003178</name>
</gene>
<evidence type="ECO:0000256" key="1">
    <source>
        <dbReference type="ARBA" id="ARBA00022737"/>
    </source>
</evidence>
<sequence>MSDDARPAPTLAHENVEDDEGHPILVAVDQNQTFEFAVDEKECAVYTKEHDVSLLNMIASWMTNLPPQAPFPPPPHIVQKPLSDMVKQAKDRGNEAYKKKDYVSAIKHYTMGLAMASSRPMWEASGVVAEELSIMLANRSAAFLAAEAYIEALCDADAVTKINRVWGKGHFRKGKALAALQRFDEARAAFDLGQQFEPDNEDFVKAIAELP</sequence>
<proteinExistence type="predicted"/>
<evidence type="ECO:0000256" key="3">
    <source>
        <dbReference type="SAM" id="MobiDB-lite"/>
    </source>
</evidence>
<organism evidence="4 5">
    <name type="scientific">Malassezia caprae</name>
    <dbReference type="NCBI Taxonomy" id="1381934"/>
    <lineage>
        <taxon>Eukaryota</taxon>
        <taxon>Fungi</taxon>
        <taxon>Dikarya</taxon>
        <taxon>Basidiomycota</taxon>
        <taxon>Ustilaginomycotina</taxon>
        <taxon>Malasseziomycetes</taxon>
        <taxon>Malasseziales</taxon>
        <taxon>Malasseziaceae</taxon>
        <taxon>Malassezia</taxon>
    </lineage>
</organism>
<feature type="region of interest" description="Disordered" evidence="3">
    <location>
        <begin position="1"/>
        <end position="21"/>
    </location>
</feature>
<accession>A0AAF0E877</accession>
<dbReference type="SUPFAM" id="SSF48452">
    <property type="entry name" value="TPR-like"/>
    <property type="match status" value="1"/>
</dbReference>
<keyword evidence="5" id="KW-1185">Reference proteome</keyword>
<dbReference type="GO" id="GO:0051879">
    <property type="term" value="F:Hsp90 protein binding"/>
    <property type="evidence" value="ECO:0007669"/>
    <property type="project" value="TreeGrafter"/>
</dbReference>
<evidence type="ECO:0000313" key="5">
    <source>
        <dbReference type="Proteomes" id="UP001220961"/>
    </source>
</evidence>
<dbReference type="PANTHER" id="PTHR22904:SF523">
    <property type="entry name" value="STRESS-INDUCED-PHOSPHOPROTEIN 1"/>
    <property type="match status" value="1"/>
</dbReference>